<dbReference type="InterPro" id="IPR016162">
    <property type="entry name" value="Ald_DH_N"/>
</dbReference>
<dbReference type="Pfam" id="PF00171">
    <property type="entry name" value="Aldedh"/>
    <property type="match status" value="1"/>
</dbReference>
<sequence>MGERRNLIFLGDITWNTSLGPSVCLKPVPLQSLSELERTRLQEVAFRRLLRCHDLACHITIPKYGHKHKKSLRKKLDSLSKEKNRDKESSPQAFGIPLSHVITNDRVHKLRHDHLREEHSNPTELMLSFLHLSSRPNKELSSSNSSLSSTPESHNEFPLPSTPDTASRTSRRGGVSVDCITDLDDNQSRLLEALQLSLPDEAAENRKKTRDKKLSLNPIYRQVPRIVDLCCQHLEKNGLQTVGIFRIGSSKKRVRQLREEFDQGWEVHFNDEHCVHDVAALLKKFLRDLPDPLLTRELYTAFIHTMLLDYSEQQSAIQLLIFLLPPCNSDTLQRILSLLSTVSSHAEDSLDTEGRKIPGNKMTSRNLATILGPNLLHKQKNSDKEFAVQSFAHAEESTAIISVVQRMIDAYDKVFMVPADLQNEVLISLLETDSDVVEYLLRRRASQCSLADLMEEHQEELATIEAIDSGAVYTLALKTHVGMSIQTFRYFAGWCDKIQGSTIPINQARPNRNLTFTKKEPIGAARSAGPAEPYNKGTFGTLSGRNAAG</sequence>
<feature type="region of interest" description="Disordered" evidence="2">
    <location>
        <begin position="524"/>
        <end position="549"/>
    </location>
</feature>
<dbReference type="Pfam" id="PF00620">
    <property type="entry name" value="RhoGAP"/>
    <property type="match status" value="1"/>
</dbReference>
<dbReference type="GO" id="GO:0005856">
    <property type="term" value="C:cytoskeleton"/>
    <property type="evidence" value="ECO:0007669"/>
    <property type="project" value="UniProtKB-ARBA"/>
</dbReference>
<feature type="region of interest" description="Disordered" evidence="2">
    <location>
        <begin position="137"/>
        <end position="173"/>
    </location>
</feature>
<dbReference type="InterPro" id="IPR037863">
    <property type="entry name" value="RHOGAP6/36"/>
</dbReference>
<accession>A0AAV9RC67</accession>
<dbReference type="PANTHER" id="PTHR12635:SF14">
    <property type="entry name" value="RHO GTPASE-ACTIVATING PROTEIN 6"/>
    <property type="match status" value="1"/>
</dbReference>
<feature type="compositionally biased region" description="Polar residues" evidence="2">
    <location>
        <begin position="538"/>
        <end position="549"/>
    </location>
</feature>
<dbReference type="SMART" id="SM00324">
    <property type="entry name" value="RhoGAP"/>
    <property type="match status" value="1"/>
</dbReference>
<dbReference type="Gene3D" id="3.40.605.10">
    <property type="entry name" value="Aldehyde Dehydrogenase, Chain A, domain 1"/>
    <property type="match status" value="1"/>
</dbReference>
<dbReference type="AlphaFoldDB" id="A0AAV9RC67"/>
<keyword evidence="5" id="KW-1185">Reference proteome</keyword>
<reference evidence="4 5" key="1">
    <citation type="submission" date="2021-06" db="EMBL/GenBank/DDBJ databases">
        <authorList>
            <person name="Palmer J.M."/>
        </authorList>
    </citation>
    <scope>NUCLEOTIDE SEQUENCE [LARGE SCALE GENOMIC DNA]</scope>
    <source>
        <strain evidence="4 5">MEX-2019</strain>
        <tissue evidence="4">Muscle</tissue>
    </source>
</reference>
<organism evidence="4 5">
    <name type="scientific">Crenichthys baileyi</name>
    <name type="common">White River springfish</name>
    <dbReference type="NCBI Taxonomy" id="28760"/>
    <lineage>
        <taxon>Eukaryota</taxon>
        <taxon>Metazoa</taxon>
        <taxon>Chordata</taxon>
        <taxon>Craniata</taxon>
        <taxon>Vertebrata</taxon>
        <taxon>Euteleostomi</taxon>
        <taxon>Actinopterygii</taxon>
        <taxon>Neopterygii</taxon>
        <taxon>Teleostei</taxon>
        <taxon>Neoteleostei</taxon>
        <taxon>Acanthomorphata</taxon>
        <taxon>Ovalentaria</taxon>
        <taxon>Atherinomorphae</taxon>
        <taxon>Cyprinodontiformes</taxon>
        <taxon>Goodeidae</taxon>
        <taxon>Crenichthys</taxon>
    </lineage>
</organism>
<dbReference type="PROSITE" id="PS50238">
    <property type="entry name" value="RHOGAP"/>
    <property type="match status" value="1"/>
</dbReference>
<feature type="compositionally biased region" description="Low complexity" evidence="2">
    <location>
        <begin position="137"/>
        <end position="152"/>
    </location>
</feature>
<dbReference type="InterPro" id="IPR016161">
    <property type="entry name" value="Ald_DH/histidinol_DH"/>
</dbReference>
<dbReference type="GO" id="GO:0016491">
    <property type="term" value="F:oxidoreductase activity"/>
    <property type="evidence" value="ECO:0007669"/>
    <property type="project" value="InterPro"/>
</dbReference>
<dbReference type="EMBL" id="JAHHUM010002151">
    <property type="protein sequence ID" value="KAK5605830.1"/>
    <property type="molecule type" value="Genomic_DNA"/>
</dbReference>
<dbReference type="PANTHER" id="PTHR12635">
    <property type="entry name" value="RHO-GTPASE-ACTIVATING PROTEIN 6 FAMILY MEMBER"/>
    <property type="match status" value="1"/>
</dbReference>
<dbReference type="CDD" id="cd04376">
    <property type="entry name" value="RhoGAP_ARHGAP6"/>
    <property type="match status" value="1"/>
</dbReference>
<keyword evidence="1" id="KW-0343">GTPase activation</keyword>
<dbReference type="FunFam" id="1.10.555.10:FF:000017">
    <property type="entry name" value="Rho GTPase activating protein 6"/>
    <property type="match status" value="1"/>
</dbReference>
<comment type="caution">
    <text evidence="4">The sequence shown here is derived from an EMBL/GenBank/DDBJ whole genome shotgun (WGS) entry which is preliminary data.</text>
</comment>
<evidence type="ECO:0000313" key="4">
    <source>
        <dbReference type="EMBL" id="KAK5605830.1"/>
    </source>
</evidence>
<dbReference type="InterPro" id="IPR015590">
    <property type="entry name" value="Aldehyde_DH_dom"/>
</dbReference>
<dbReference type="SUPFAM" id="SSF53720">
    <property type="entry name" value="ALDH-like"/>
    <property type="match status" value="1"/>
</dbReference>
<dbReference type="GO" id="GO:1902533">
    <property type="term" value="P:positive regulation of intracellular signal transduction"/>
    <property type="evidence" value="ECO:0007669"/>
    <property type="project" value="UniProtKB-ARBA"/>
</dbReference>
<evidence type="ECO:0000313" key="5">
    <source>
        <dbReference type="Proteomes" id="UP001311232"/>
    </source>
</evidence>
<evidence type="ECO:0000256" key="2">
    <source>
        <dbReference type="SAM" id="MobiDB-lite"/>
    </source>
</evidence>
<dbReference type="InterPro" id="IPR008936">
    <property type="entry name" value="Rho_GTPase_activation_prot"/>
</dbReference>
<dbReference type="InterPro" id="IPR000198">
    <property type="entry name" value="RhoGAP_dom"/>
</dbReference>
<dbReference type="GO" id="GO:0005096">
    <property type="term" value="F:GTPase activator activity"/>
    <property type="evidence" value="ECO:0007669"/>
    <property type="project" value="UniProtKB-KW"/>
</dbReference>
<evidence type="ECO:0000259" key="3">
    <source>
        <dbReference type="PROSITE" id="PS50238"/>
    </source>
</evidence>
<gene>
    <name evidence="4" type="primary">ARHGAP6</name>
    <name evidence="4" type="ORF">CRENBAI_005260</name>
</gene>
<protein>
    <submittedName>
        <fullName evidence="4">Rho GTPase-activating protein 6</fullName>
    </submittedName>
</protein>
<dbReference type="InterPro" id="IPR041852">
    <property type="entry name" value="ARHGAP6_RhoGAP"/>
</dbReference>
<feature type="domain" description="Rho-GAP" evidence="3">
    <location>
        <begin position="214"/>
        <end position="415"/>
    </location>
</feature>
<dbReference type="Gene3D" id="1.10.555.10">
    <property type="entry name" value="Rho GTPase activation protein"/>
    <property type="match status" value="1"/>
</dbReference>
<name>A0AAV9RC67_9TELE</name>
<proteinExistence type="predicted"/>
<dbReference type="SUPFAM" id="SSF48350">
    <property type="entry name" value="GTPase activation domain, GAP"/>
    <property type="match status" value="1"/>
</dbReference>
<dbReference type="Proteomes" id="UP001311232">
    <property type="component" value="Unassembled WGS sequence"/>
</dbReference>
<evidence type="ECO:0000256" key="1">
    <source>
        <dbReference type="ARBA" id="ARBA00022468"/>
    </source>
</evidence>
<dbReference type="GO" id="GO:0007165">
    <property type="term" value="P:signal transduction"/>
    <property type="evidence" value="ECO:0007669"/>
    <property type="project" value="InterPro"/>
</dbReference>